<dbReference type="GO" id="GO:0005829">
    <property type="term" value="C:cytosol"/>
    <property type="evidence" value="ECO:0007669"/>
    <property type="project" value="TreeGrafter"/>
</dbReference>
<sequence length="210" mass="23149">MKARIVLIDNLDSFAYNLVDELRQLGYELTIYRNTVPVEVIQAALEKYTGPQLVCLSPGPGHPLTSGSMLKLIDYCCGRIPMLGICLGFQALLHSVGARIDRCEETVHGKVANITCQGHPIFAGLPSPLPVARYHSLSGYDLPDTIDQLAHFGSIPMAAWLPQQLALGFQFHPESVMTTFGTQLLQQSVDFLFQQTAAFTSRDQQEISRS</sequence>
<dbReference type="RefSeq" id="WP_086434687.1">
    <property type="nucleotide sequence ID" value="NZ_FXWH01000001.1"/>
</dbReference>
<keyword evidence="3" id="KW-0456">Lyase</keyword>
<dbReference type="InterPro" id="IPR006221">
    <property type="entry name" value="TrpG/PapA_dom"/>
</dbReference>
<dbReference type="Pfam" id="PF00117">
    <property type="entry name" value="GATase"/>
    <property type="match status" value="1"/>
</dbReference>
<evidence type="ECO:0000313" key="7">
    <source>
        <dbReference type="Proteomes" id="UP000194450"/>
    </source>
</evidence>
<proteinExistence type="predicted"/>
<evidence type="ECO:0000256" key="4">
    <source>
        <dbReference type="ARBA" id="ARBA00047683"/>
    </source>
</evidence>
<evidence type="ECO:0000256" key="3">
    <source>
        <dbReference type="ARBA" id="ARBA00023239"/>
    </source>
</evidence>
<dbReference type="GO" id="GO:0000162">
    <property type="term" value="P:L-tryptophan biosynthetic process"/>
    <property type="evidence" value="ECO:0007669"/>
    <property type="project" value="TreeGrafter"/>
</dbReference>
<dbReference type="InterPro" id="IPR017926">
    <property type="entry name" value="GATASE"/>
</dbReference>
<dbReference type="GO" id="GO:0002047">
    <property type="term" value="P:phenazine biosynthetic process"/>
    <property type="evidence" value="ECO:0007669"/>
    <property type="project" value="TreeGrafter"/>
</dbReference>
<dbReference type="PANTHER" id="PTHR43418:SF2">
    <property type="entry name" value="BIFUNCTIONAL PROTEIN TRPGD"/>
    <property type="match status" value="1"/>
</dbReference>
<dbReference type="EC" id="4.1.3.27" evidence="1"/>
<dbReference type="PROSITE" id="PS51273">
    <property type="entry name" value="GATASE_TYPE_1"/>
    <property type="match status" value="1"/>
</dbReference>
<dbReference type="CDD" id="cd01743">
    <property type="entry name" value="GATase1_Anthranilate_Synthase"/>
    <property type="match status" value="1"/>
</dbReference>
<feature type="domain" description="Glutamine amidotransferase" evidence="5">
    <location>
        <begin position="6"/>
        <end position="188"/>
    </location>
</feature>
<organism evidence="6 7">
    <name type="scientific">Pseudidiomarina planktonica</name>
    <dbReference type="NCBI Taxonomy" id="1323738"/>
    <lineage>
        <taxon>Bacteria</taxon>
        <taxon>Pseudomonadati</taxon>
        <taxon>Pseudomonadota</taxon>
        <taxon>Gammaproteobacteria</taxon>
        <taxon>Alteromonadales</taxon>
        <taxon>Idiomarinaceae</taxon>
        <taxon>Pseudidiomarina</taxon>
    </lineage>
</organism>
<evidence type="ECO:0000259" key="5">
    <source>
        <dbReference type="Pfam" id="PF00117"/>
    </source>
</evidence>
<dbReference type="InterPro" id="IPR050472">
    <property type="entry name" value="Anth_synth/Amidotransfase"/>
</dbReference>
<protein>
    <recommendedName>
        <fullName evidence="1">anthranilate synthase</fullName>
        <ecNumber evidence="1">4.1.3.27</ecNumber>
    </recommendedName>
</protein>
<evidence type="ECO:0000256" key="1">
    <source>
        <dbReference type="ARBA" id="ARBA00012266"/>
    </source>
</evidence>
<dbReference type="Gene3D" id="3.40.50.880">
    <property type="match status" value="1"/>
</dbReference>
<dbReference type="PRINTS" id="PR00096">
    <property type="entry name" value="GATASE"/>
</dbReference>
<evidence type="ECO:0000313" key="6">
    <source>
        <dbReference type="EMBL" id="SMQ68601.1"/>
    </source>
</evidence>
<dbReference type="Proteomes" id="UP000194450">
    <property type="component" value="Unassembled WGS sequence"/>
</dbReference>
<dbReference type="InterPro" id="IPR029062">
    <property type="entry name" value="Class_I_gatase-like"/>
</dbReference>
<name>A0A1Y6F4Y1_9GAMM</name>
<dbReference type="GO" id="GO:0004049">
    <property type="term" value="F:anthranilate synthase activity"/>
    <property type="evidence" value="ECO:0007669"/>
    <property type="project" value="UniProtKB-EC"/>
</dbReference>
<keyword evidence="2" id="KW-0315">Glutamine amidotransferase</keyword>
<dbReference type="PRINTS" id="PR00097">
    <property type="entry name" value="ANTSNTHASEII"/>
</dbReference>
<evidence type="ECO:0000256" key="2">
    <source>
        <dbReference type="ARBA" id="ARBA00022962"/>
    </source>
</evidence>
<gene>
    <name evidence="6" type="ORF">SAMN06297229_1647</name>
</gene>
<dbReference type="AlphaFoldDB" id="A0A1Y6F4Y1"/>
<keyword evidence="7" id="KW-1185">Reference proteome</keyword>
<dbReference type="OrthoDB" id="9786812at2"/>
<dbReference type="NCBIfam" id="TIGR00566">
    <property type="entry name" value="trpG_papA"/>
    <property type="match status" value="1"/>
</dbReference>
<comment type="catalytic activity">
    <reaction evidence="4">
        <text>chorismate + L-glutamine = anthranilate + pyruvate + L-glutamate + H(+)</text>
        <dbReference type="Rhea" id="RHEA:21732"/>
        <dbReference type="ChEBI" id="CHEBI:15361"/>
        <dbReference type="ChEBI" id="CHEBI:15378"/>
        <dbReference type="ChEBI" id="CHEBI:16567"/>
        <dbReference type="ChEBI" id="CHEBI:29748"/>
        <dbReference type="ChEBI" id="CHEBI:29985"/>
        <dbReference type="ChEBI" id="CHEBI:58359"/>
        <dbReference type="EC" id="4.1.3.27"/>
    </reaction>
</comment>
<reference evidence="7" key="1">
    <citation type="submission" date="2017-04" db="EMBL/GenBank/DDBJ databases">
        <authorList>
            <person name="Varghese N."/>
            <person name="Submissions S."/>
        </authorList>
    </citation>
    <scope>NUCLEOTIDE SEQUENCE [LARGE SCALE GENOMIC DNA]</scope>
</reference>
<accession>A0A1Y6F4Y1</accession>
<dbReference type="PANTHER" id="PTHR43418">
    <property type="entry name" value="MULTIFUNCTIONAL TRYPTOPHAN BIOSYNTHESIS PROTEIN-RELATED"/>
    <property type="match status" value="1"/>
</dbReference>
<dbReference type="EMBL" id="FXWH01000001">
    <property type="protein sequence ID" value="SMQ68601.1"/>
    <property type="molecule type" value="Genomic_DNA"/>
</dbReference>
<dbReference type="SUPFAM" id="SSF52317">
    <property type="entry name" value="Class I glutamine amidotransferase-like"/>
    <property type="match status" value="1"/>
</dbReference>
<dbReference type="GO" id="GO:0004048">
    <property type="term" value="F:anthranilate phosphoribosyltransferase activity"/>
    <property type="evidence" value="ECO:0007669"/>
    <property type="project" value="TreeGrafter"/>
</dbReference>